<reference evidence="2" key="1">
    <citation type="journal article" date="2023" name="Nat. Plants">
        <title>Single-cell RNA sequencing provides a high-resolution roadmap for understanding the multicellular compartmentation of specialized metabolism.</title>
        <authorList>
            <person name="Sun S."/>
            <person name="Shen X."/>
            <person name="Li Y."/>
            <person name="Li Y."/>
            <person name="Wang S."/>
            <person name="Li R."/>
            <person name="Zhang H."/>
            <person name="Shen G."/>
            <person name="Guo B."/>
            <person name="Wei J."/>
            <person name="Xu J."/>
            <person name="St-Pierre B."/>
            <person name="Chen S."/>
            <person name="Sun C."/>
        </authorList>
    </citation>
    <scope>NUCLEOTIDE SEQUENCE [LARGE SCALE GENOMIC DNA]</scope>
</reference>
<comment type="caution">
    <text evidence="1">The sequence shown here is derived from an EMBL/GenBank/DDBJ whole genome shotgun (WGS) entry which is preliminary data.</text>
</comment>
<organism evidence="1 2">
    <name type="scientific">Catharanthus roseus</name>
    <name type="common">Madagascar periwinkle</name>
    <name type="synonym">Vinca rosea</name>
    <dbReference type="NCBI Taxonomy" id="4058"/>
    <lineage>
        <taxon>Eukaryota</taxon>
        <taxon>Viridiplantae</taxon>
        <taxon>Streptophyta</taxon>
        <taxon>Embryophyta</taxon>
        <taxon>Tracheophyta</taxon>
        <taxon>Spermatophyta</taxon>
        <taxon>Magnoliopsida</taxon>
        <taxon>eudicotyledons</taxon>
        <taxon>Gunneridae</taxon>
        <taxon>Pentapetalae</taxon>
        <taxon>asterids</taxon>
        <taxon>lamiids</taxon>
        <taxon>Gentianales</taxon>
        <taxon>Apocynaceae</taxon>
        <taxon>Rauvolfioideae</taxon>
        <taxon>Vinceae</taxon>
        <taxon>Catharanthinae</taxon>
        <taxon>Catharanthus</taxon>
    </lineage>
</organism>
<dbReference type="EMBL" id="CM044708">
    <property type="protein sequence ID" value="KAI5648121.1"/>
    <property type="molecule type" value="Genomic_DNA"/>
</dbReference>
<keyword evidence="2" id="KW-1185">Reference proteome</keyword>
<evidence type="ECO:0000313" key="1">
    <source>
        <dbReference type="EMBL" id="KAI5648121.1"/>
    </source>
</evidence>
<protein>
    <submittedName>
        <fullName evidence="1">Uncharacterized protein</fullName>
    </submittedName>
</protein>
<gene>
    <name evidence="1" type="ORF">M9H77_34126</name>
</gene>
<evidence type="ECO:0000313" key="2">
    <source>
        <dbReference type="Proteomes" id="UP001060085"/>
    </source>
</evidence>
<accession>A0ACB9ZLG9</accession>
<sequence>MLNTILGTPENVSHEHRRMNFRFMAIEHMLATQTSSTKHFPYVCFLTKVLQYFVLNMIGVGYHICIRKTMGFSRNDERCPVSIFSVKNMIVAAVMASFLPLLIKGLLISHKLGVVEEVLLKTFKRALKNTFSIFHKIQKKNFLELYCLIFFKDEERKLVESVYRVLFYSFQASLLICKEAAEKFVQTTWRRLLNCQDPDDHAKRLKKFEYQLKQHAMVLHIFLKEKDNAKSNPVLTNLWKCNSFGIEDYKRRVN</sequence>
<proteinExistence type="predicted"/>
<dbReference type="Proteomes" id="UP001060085">
    <property type="component" value="Linkage Group LG08"/>
</dbReference>
<name>A0ACB9ZLG9_CATRO</name>